<feature type="region of interest" description="Disordered" evidence="1">
    <location>
        <begin position="1"/>
        <end position="85"/>
    </location>
</feature>
<feature type="compositionally biased region" description="Basic and acidic residues" evidence="1">
    <location>
        <begin position="65"/>
        <end position="76"/>
    </location>
</feature>
<dbReference type="AlphaFoldDB" id="A0A0E0AWI0"/>
<reference evidence="2" key="1">
    <citation type="submission" date="2015-04" db="UniProtKB">
        <authorList>
            <consortium name="EnsemblPlants"/>
        </authorList>
    </citation>
    <scope>IDENTIFICATION</scope>
</reference>
<evidence type="ECO:0000313" key="2">
    <source>
        <dbReference type="EnsemblPlants" id="OGLUM08G18670.1"/>
    </source>
</evidence>
<keyword evidence="3" id="KW-1185">Reference proteome</keyword>
<dbReference type="HOGENOM" id="CLU_2577781_0_0_1"/>
<reference evidence="2" key="2">
    <citation type="submission" date="2018-05" db="EMBL/GenBank/DDBJ databases">
        <title>OgluRS3 (Oryza glumaepatula Reference Sequence Version 3).</title>
        <authorList>
            <person name="Zhang J."/>
            <person name="Kudrna D."/>
            <person name="Lee S."/>
            <person name="Talag J."/>
            <person name="Welchert J."/>
            <person name="Wing R.A."/>
        </authorList>
    </citation>
    <scope>NUCLEOTIDE SEQUENCE [LARGE SCALE GENOMIC DNA]</scope>
</reference>
<protein>
    <submittedName>
        <fullName evidence="2">Uncharacterized protein</fullName>
    </submittedName>
</protein>
<dbReference type="Proteomes" id="UP000026961">
    <property type="component" value="Chromosome 8"/>
</dbReference>
<name>A0A0E0AWI0_9ORYZ</name>
<dbReference type="EnsemblPlants" id="OGLUM08G18670.1">
    <property type="protein sequence ID" value="OGLUM08G18670.1"/>
    <property type="gene ID" value="OGLUM08G18670"/>
</dbReference>
<evidence type="ECO:0000256" key="1">
    <source>
        <dbReference type="SAM" id="MobiDB-lite"/>
    </source>
</evidence>
<feature type="compositionally biased region" description="Basic and acidic residues" evidence="1">
    <location>
        <begin position="1"/>
        <end position="12"/>
    </location>
</feature>
<feature type="compositionally biased region" description="Gly residues" evidence="1">
    <location>
        <begin position="20"/>
        <end position="31"/>
    </location>
</feature>
<sequence>MARSADIHDDVSHNQCLTKQGGGGHDGGAGQQCGPSEGAVASYGSWLNSHQKHQFSPLPDLAPSDTRRSTAGEKKMSYSSVQNAS</sequence>
<evidence type="ECO:0000313" key="3">
    <source>
        <dbReference type="Proteomes" id="UP000026961"/>
    </source>
</evidence>
<proteinExistence type="predicted"/>
<dbReference type="Gramene" id="OGLUM08G18670.1">
    <property type="protein sequence ID" value="OGLUM08G18670.1"/>
    <property type="gene ID" value="OGLUM08G18670"/>
</dbReference>
<accession>A0A0E0AWI0</accession>
<organism evidence="2">
    <name type="scientific">Oryza glumipatula</name>
    <dbReference type="NCBI Taxonomy" id="40148"/>
    <lineage>
        <taxon>Eukaryota</taxon>
        <taxon>Viridiplantae</taxon>
        <taxon>Streptophyta</taxon>
        <taxon>Embryophyta</taxon>
        <taxon>Tracheophyta</taxon>
        <taxon>Spermatophyta</taxon>
        <taxon>Magnoliopsida</taxon>
        <taxon>Liliopsida</taxon>
        <taxon>Poales</taxon>
        <taxon>Poaceae</taxon>
        <taxon>BOP clade</taxon>
        <taxon>Oryzoideae</taxon>
        <taxon>Oryzeae</taxon>
        <taxon>Oryzinae</taxon>
        <taxon>Oryza</taxon>
    </lineage>
</organism>